<dbReference type="SUPFAM" id="SSF53822">
    <property type="entry name" value="Periplasmic binding protein-like I"/>
    <property type="match status" value="1"/>
</dbReference>
<dbReference type="AlphaFoldDB" id="A0A0U1L3K4"/>
<protein>
    <submittedName>
        <fullName evidence="1">ABC transporter substrate-binding protein</fullName>
    </submittedName>
</protein>
<dbReference type="CDD" id="cd06325">
    <property type="entry name" value="PBP1_ABC_unchar_transporter"/>
    <property type="match status" value="1"/>
</dbReference>
<name>A0A0U1L3K4_9FIRM</name>
<keyword evidence="2" id="KW-1185">Reference proteome</keyword>
<dbReference type="InterPro" id="IPR028082">
    <property type="entry name" value="Peripla_BP_I"/>
</dbReference>
<sequence length="289" mass="30046">MHQIGILQLTQNLDDAVRGFKAGLTEAGLTAHFHYLNADGAVSDLPQLAEKLASQKVELIFACSTPAAQAAIQLAGTIPVVFTPVFDPVGAKLTQSMAKPGGKATGVAGMVPAAAKSDFIRELLPSAQTIGILYHTGDSNALLEVSNFKQAANTIFTLIDLPVNRAEDLSALPDKLPANLDALFLPIGRVIEENFASVAYYAEEANLPVISSHAPNVPSGALGALVANHYKLGLTCSVKAAQILAGTQPAAIPVGIVDNPEILLNAFVAANLGLELPPTLLAKAAEVFE</sequence>
<reference evidence="2" key="1">
    <citation type="submission" date="2015-03" db="EMBL/GenBank/DDBJ databases">
        <authorList>
            <person name="Nijsse Bart"/>
        </authorList>
    </citation>
    <scope>NUCLEOTIDE SEQUENCE [LARGE SCALE GENOMIC DNA]</scope>
</reference>
<dbReference type="Pfam" id="PF04392">
    <property type="entry name" value="ABC_sub_bind"/>
    <property type="match status" value="1"/>
</dbReference>
<dbReference type="PANTHER" id="PTHR35271">
    <property type="entry name" value="ABC TRANSPORTER, SUBSTRATE-BINDING LIPOPROTEIN-RELATED"/>
    <property type="match status" value="1"/>
</dbReference>
<organism evidence="1 2">
    <name type="scientific">Sporomusa ovata</name>
    <dbReference type="NCBI Taxonomy" id="2378"/>
    <lineage>
        <taxon>Bacteria</taxon>
        <taxon>Bacillati</taxon>
        <taxon>Bacillota</taxon>
        <taxon>Negativicutes</taxon>
        <taxon>Selenomonadales</taxon>
        <taxon>Sporomusaceae</taxon>
        <taxon>Sporomusa</taxon>
    </lineage>
</organism>
<gene>
    <name evidence="1" type="ORF">SpAn4DRAFT_0733</name>
</gene>
<evidence type="ECO:0000313" key="1">
    <source>
        <dbReference type="EMBL" id="CQR74271.1"/>
    </source>
</evidence>
<dbReference type="RefSeq" id="WP_021170274.1">
    <property type="nucleotide sequence ID" value="NZ_CTRP01000014.1"/>
</dbReference>
<dbReference type="Proteomes" id="UP000049855">
    <property type="component" value="Unassembled WGS sequence"/>
</dbReference>
<proteinExistence type="predicted"/>
<dbReference type="EMBL" id="CTRP01000014">
    <property type="protein sequence ID" value="CQR74271.1"/>
    <property type="molecule type" value="Genomic_DNA"/>
</dbReference>
<accession>A0A0U1L3K4</accession>
<dbReference type="Gene3D" id="3.40.50.2300">
    <property type="match status" value="2"/>
</dbReference>
<dbReference type="PANTHER" id="PTHR35271:SF1">
    <property type="entry name" value="ABC TRANSPORTER, SUBSTRATE-BINDING LIPOPROTEIN"/>
    <property type="match status" value="1"/>
</dbReference>
<dbReference type="InterPro" id="IPR007487">
    <property type="entry name" value="ABC_transpt-TYRBP-like"/>
</dbReference>
<evidence type="ECO:0000313" key="2">
    <source>
        <dbReference type="Proteomes" id="UP000049855"/>
    </source>
</evidence>